<dbReference type="AlphaFoldDB" id="A0AAN6SAD7"/>
<feature type="domain" description="GPI inositol-deacylase winged helix" evidence="4">
    <location>
        <begin position="492"/>
        <end position="554"/>
    </location>
</feature>
<keyword evidence="1" id="KW-0677">Repeat</keyword>
<feature type="repeat" description="ANK" evidence="2">
    <location>
        <begin position="726"/>
        <end position="758"/>
    </location>
</feature>
<evidence type="ECO:0000259" key="4">
    <source>
        <dbReference type="Pfam" id="PF22939"/>
    </source>
</evidence>
<keyword evidence="2" id="KW-0040">ANK repeat</keyword>
<dbReference type="PROSITE" id="PS50297">
    <property type="entry name" value="ANK_REP_REGION"/>
    <property type="match status" value="5"/>
</dbReference>
<name>A0AAN6SAD7_9PEZI</name>
<keyword evidence="3" id="KW-0175">Coiled coil</keyword>
<dbReference type="InterPro" id="IPR056884">
    <property type="entry name" value="NPHP3-like_N"/>
</dbReference>
<dbReference type="Pfam" id="PF12796">
    <property type="entry name" value="Ank_2"/>
    <property type="match status" value="3"/>
</dbReference>
<gene>
    <name evidence="6" type="ORF">QBC46DRAFT_403003</name>
</gene>
<dbReference type="SUPFAM" id="SSF52540">
    <property type="entry name" value="P-loop containing nucleoside triphosphate hydrolases"/>
    <property type="match status" value="1"/>
</dbReference>
<feature type="coiled-coil region" evidence="3">
    <location>
        <begin position="27"/>
        <end position="54"/>
    </location>
</feature>
<evidence type="ECO:0000259" key="5">
    <source>
        <dbReference type="Pfam" id="PF24883"/>
    </source>
</evidence>
<feature type="repeat" description="ANK" evidence="2">
    <location>
        <begin position="931"/>
        <end position="963"/>
    </location>
</feature>
<evidence type="ECO:0000256" key="2">
    <source>
        <dbReference type="PROSITE-ProRule" id="PRU00023"/>
    </source>
</evidence>
<protein>
    <recommendedName>
        <fullName evidence="8">NACHT domain-containing protein</fullName>
    </recommendedName>
</protein>
<proteinExistence type="predicted"/>
<dbReference type="Gene3D" id="3.40.50.300">
    <property type="entry name" value="P-loop containing nucleotide triphosphate hydrolases"/>
    <property type="match status" value="1"/>
</dbReference>
<sequence>MDPISLTGPSVALIKTTLDIIIYINSVAGAKKERARLREELRSLKSMLEKLTDETCDAEEGDPWKKTMEALSGPGGPLTRLQDALSAIKSKLEPKKGLKGLLTSLRWPFDEKEIAKMISVIERDKALLHLALTQDYGGLIREMKKTSDDSNRLVDELTKGLNELKADMELVRDSQADLLALEKAREAAEMRKSILDWISRADYAAQQADFISRRQPKTGRWFLDSARFKAWVETEKQTLFCQGIPGAGKTILASVAVDELTSRFEGDLETGVAYVYCNFRRHDEQSVGHLLASLVRQLVQRRPSLPGFVKSVYDSAKDKQRPPTIGDISKMLPAAAKTYSRTYIIIDALDECRMPDGSQLIKKLFDLQNETGANILVTSRNFPSKEELQSGTLLEIRAADEDVQQYLDGQMHRLRGFATRNLALQEEIKSKITEAIDGMFLLAKLHLDSLVGKTTPRALRAALEALPTGSKAYATAYEGAMERIEGQCEEQADLAKRVLSWIIYAKRPLHIDELQLALAVEPGRSELGEDNFTDNDDMISACAGLVTVDQKTNIIRLQTQERWFSNKKTEITEACVTYLSFSVFGSAARGDKIAFTRSLWDSFLGYAARYWSFHAREAFCDQVNDFLESVGKVRWFMENLCRLYDGEGTYDLYWSQHPEKWTVLHLAAYFGIYEAVDFPLQHGQDVDARNGHGRTPLMCAAHKGHLVIVQELLKNGADTNLKDDWGHMTPLAHAAWGGHGAVVEQLLEAGAGIDPADPQSAKPFLLAAAMGDLAVVTRLLKEGVDIEARSRLTHEEPPSSETAACRWYLCGHCGKAVVQEGATTELIMTAAVEHYRAGNHRVYIKQYDLGSKRTCAFIPPLVLYDCAYTALMFAAASGHEAIVRLLLEKGADIEAGSELTPLALAATHGQTNIVGLLLEQGAQLESTDIVFGQTPLAHAASEGHDAVVKLLAERGADIQAQSQITGHTARELAVLQGHSHVAAFLAEKGARVCSKHNMDHALCQGFAKPSRMFGEGYWIIVSDGGSRRRPLPRGCGRNDYCTYMSLQ</sequence>
<dbReference type="Pfam" id="PF24883">
    <property type="entry name" value="NPHP3_N"/>
    <property type="match status" value="1"/>
</dbReference>
<organism evidence="6 7">
    <name type="scientific">Diplogelasinospora grovesii</name>
    <dbReference type="NCBI Taxonomy" id="303347"/>
    <lineage>
        <taxon>Eukaryota</taxon>
        <taxon>Fungi</taxon>
        <taxon>Dikarya</taxon>
        <taxon>Ascomycota</taxon>
        <taxon>Pezizomycotina</taxon>
        <taxon>Sordariomycetes</taxon>
        <taxon>Sordariomycetidae</taxon>
        <taxon>Sordariales</taxon>
        <taxon>Diplogelasinosporaceae</taxon>
        <taxon>Diplogelasinospora</taxon>
    </lineage>
</organism>
<evidence type="ECO:0000313" key="7">
    <source>
        <dbReference type="Proteomes" id="UP001303473"/>
    </source>
</evidence>
<dbReference type="Proteomes" id="UP001303473">
    <property type="component" value="Unassembled WGS sequence"/>
</dbReference>
<feature type="coiled-coil region" evidence="3">
    <location>
        <begin position="154"/>
        <end position="191"/>
    </location>
</feature>
<dbReference type="InterPro" id="IPR036770">
    <property type="entry name" value="Ankyrin_rpt-contain_sf"/>
</dbReference>
<dbReference type="SUPFAM" id="SSF48403">
    <property type="entry name" value="Ankyrin repeat"/>
    <property type="match status" value="2"/>
</dbReference>
<keyword evidence="7" id="KW-1185">Reference proteome</keyword>
<reference evidence="7" key="1">
    <citation type="journal article" date="2023" name="Mol. Phylogenet. Evol.">
        <title>Genome-scale phylogeny and comparative genomics of the fungal order Sordariales.</title>
        <authorList>
            <person name="Hensen N."/>
            <person name="Bonometti L."/>
            <person name="Westerberg I."/>
            <person name="Brannstrom I.O."/>
            <person name="Guillou S."/>
            <person name="Cros-Aarteil S."/>
            <person name="Calhoun S."/>
            <person name="Haridas S."/>
            <person name="Kuo A."/>
            <person name="Mondo S."/>
            <person name="Pangilinan J."/>
            <person name="Riley R."/>
            <person name="LaButti K."/>
            <person name="Andreopoulos B."/>
            <person name="Lipzen A."/>
            <person name="Chen C."/>
            <person name="Yan M."/>
            <person name="Daum C."/>
            <person name="Ng V."/>
            <person name="Clum A."/>
            <person name="Steindorff A."/>
            <person name="Ohm R.A."/>
            <person name="Martin F."/>
            <person name="Silar P."/>
            <person name="Natvig D.O."/>
            <person name="Lalanne C."/>
            <person name="Gautier V."/>
            <person name="Ament-Velasquez S.L."/>
            <person name="Kruys A."/>
            <person name="Hutchinson M.I."/>
            <person name="Powell A.J."/>
            <person name="Barry K."/>
            <person name="Miller A.N."/>
            <person name="Grigoriev I.V."/>
            <person name="Debuchy R."/>
            <person name="Gladieux P."/>
            <person name="Hiltunen Thoren M."/>
            <person name="Johannesson H."/>
        </authorList>
    </citation>
    <scope>NUCLEOTIDE SEQUENCE [LARGE SCALE GENOMIC DNA]</scope>
    <source>
        <strain evidence="7">CBS 340.73</strain>
    </source>
</reference>
<feature type="repeat" description="ANK" evidence="2">
    <location>
        <begin position="897"/>
        <end position="929"/>
    </location>
</feature>
<feature type="repeat" description="ANK" evidence="2">
    <location>
        <begin position="866"/>
        <end position="898"/>
    </location>
</feature>
<accession>A0AAN6SAD7</accession>
<evidence type="ECO:0000256" key="1">
    <source>
        <dbReference type="ARBA" id="ARBA00022737"/>
    </source>
</evidence>
<dbReference type="PROSITE" id="PS50088">
    <property type="entry name" value="ANK_REPEAT"/>
    <property type="match status" value="7"/>
</dbReference>
<feature type="repeat" description="ANK" evidence="2">
    <location>
        <begin position="692"/>
        <end position="724"/>
    </location>
</feature>
<dbReference type="InterPro" id="IPR027417">
    <property type="entry name" value="P-loop_NTPase"/>
</dbReference>
<feature type="domain" description="Nephrocystin 3-like N-terminal" evidence="5">
    <location>
        <begin position="218"/>
        <end position="380"/>
    </location>
</feature>
<dbReference type="Pfam" id="PF22939">
    <property type="entry name" value="WHD_GPIID"/>
    <property type="match status" value="1"/>
</dbReference>
<dbReference type="Gene3D" id="1.25.40.20">
    <property type="entry name" value="Ankyrin repeat-containing domain"/>
    <property type="match status" value="2"/>
</dbReference>
<dbReference type="InterPro" id="IPR002110">
    <property type="entry name" value="Ankyrin_rpt"/>
</dbReference>
<feature type="repeat" description="ANK" evidence="2">
    <location>
        <begin position="659"/>
        <end position="691"/>
    </location>
</feature>
<dbReference type="InterPro" id="IPR054471">
    <property type="entry name" value="GPIID_WHD"/>
</dbReference>
<feature type="repeat" description="ANK" evidence="2">
    <location>
        <begin position="759"/>
        <end position="791"/>
    </location>
</feature>
<evidence type="ECO:0008006" key="8">
    <source>
        <dbReference type="Google" id="ProtNLM"/>
    </source>
</evidence>
<dbReference type="SMART" id="SM00248">
    <property type="entry name" value="ANK"/>
    <property type="match status" value="8"/>
</dbReference>
<evidence type="ECO:0000313" key="6">
    <source>
        <dbReference type="EMBL" id="KAK3945918.1"/>
    </source>
</evidence>
<dbReference type="PANTHER" id="PTHR10039">
    <property type="entry name" value="AMELOGENIN"/>
    <property type="match status" value="1"/>
</dbReference>
<dbReference type="EMBL" id="MU853753">
    <property type="protein sequence ID" value="KAK3945918.1"/>
    <property type="molecule type" value="Genomic_DNA"/>
</dbReference>
<dbReference type="PRINTS" id="PR01415">
    <property type="entry name" value="ANKYRIN"/>
</dbReference>
<comment type="caution">
    <text evidence="6">The sequence shown here is derived from an EMBL/GenBank/DDBJ whole genome shotgun (WGS) entry which is preliminary data.</text>
</comment>
<dbReference type="PANTHER" id="PTHR10039:SF15">
    <property type="entry name" value="NACHT DOMAIN-CONTAINING PROTEIN"/>
    <property type="match status" value="1"/>
</dbReference>
<evidence type="ECO:0000256" key="3">
    <source>
        <dbReference type="SAM" id="Coils"/>
    </source>
</evidence>